<dbReference type="RefSeq" id="WP_006767855.1">
    <property type="nucleotide sequence ID" value="NC_004369.1"/>
</dbReference>
<dbReference type="AlphaFoldDB" id="Q8FPC6"/>
<dbReference type="OrthoDB" id="1253990at2"/>
<dbReference type="InterPro" id="IPR008136">
    <property type="entry name" value="CinA_C"/>
</dbReference>
<dbReference type="Proteomes" id="UP000001409">
    <property type="component" value="Chromosome"/>
</dbReference>
<sequence length="184" mass="19197">MSAPSATPVPPARLLLELLTGAGQTLSFCESLTAGLAAATFAGVPGASTVLRGGLVTYATELKIELAGVPREVVDKRGVVSPECAAAMATGARDRCSSDWALSLTGVAGPDSQDGHPVGEVWIGLAGPGGRVESIAAFSSREQVRLAELARRSPLEGRQRIRETAVHRCFEILIDRLTGTFESR</sequence>
<evidence type="ECO:0000313" key="3">
    <source>
        <dbReference type="Proteomes" id="UP000001409"/>
    </source>
</evidence>
<dbReference type="Pfam" id="PF02464">
    <property type="entry name" value="CinA"/>
    <property type="match status" value="1"/>
</dbReference>
<proteinExistence type="predicted"/>
<dbReference type="eggNOG" id="COG1546">
    <property type="taxonomic scope" value="Bacteria"/>
</dbReference>
<reference evidence="2 3" key="1">
    <citation type="journal article" date="2003" name="Genome Res.">
        <title>Comparative complete genome sequence analysis of the amino acid replacements responsible for the thermostability of Corynebacterium efficiens.</title>
        <authorList>
            <person name="Nishio Y."/>
            <person name="Nakamura Y."/>
            <person name="Kawarabayasi Y."/>
            <person name="Usuda Y."/>
            <person name="Kimura E."/>
            <person name="Sugimoto S."/>
            <person name="Matsui K."/>
            <person name="Yamagishi A."/>
            <person name="Kikuchi H."/>
            <person name="Ikeo K."/>
            <person name="Gojobori T."/>
        </authorList>
    </citation>
    <scope>NUCLEOTIDE SEQUENCE [LARGE SCALE GENOMIC DNA]</scope>
    <source>
        <strain evidence="3">DSM 44549 / YS-314 / AJ 12310 / JCM 11189 / NBRC 100395</strain>
    </source>
</reference>
<accession>Q8FPC6</accession>
<name>Q8FPC6_COREF</name>
<organism evidence="2 3">
    <name type="scientific">Corynebacterium efficiens (strain DSM 44549 / YS-314 / AJ 12310 / JCM 11189 / NBRC 100395)</name>
    <dbReference type="NCBI Taxonomy" id="196164"/>
    <lineage>
        <taxon>Bacteria</taxon>
        <taxon>Bacillati</taxon>
        <taxon>Actinomycetota</taxon>
        <taxon>Actinomycetes</taxon>
        <taxon>Mycobacteriales</taxon>
        <taxon>Corynebacteriaceae</taxon>
        <taxon>Corynebacterium</taxon>
    </lineage>
</organism>
<keyword evidence="3" id="KW-1185">Reference proteome</keyword>
<dbReference type="InterPro" id="IPR036653">
    <property type="entry name" value="CinA-like_C"/>
</dbReference>
<dbReference type="KEGG" id="cef:CE1856"/>
<dbReference type="Gene3D" id="3.90.950.20">
    <property type="entry name" value="CinA-like"/>
    <property type="match status" value="1"/>
</dbReference>
<evidence type="ECO:0000313" key="2">
    <source>
        <dbReference type="EMBL" id="BAC18666.1"/>
    </source>
</evidence>
<dbReference type="STRING" id="196164.gene:10742284"/>
<accession>C8NPG4</accession>
<dbReference type="NCBIfam" id="TIGR00199">
    <property type="entry name" value="PncC_domain"/>
    <property type="match status" value="1"/>
</dbReference>
<protein>
    <submittedName>
        <fullName evidence="2">Putative competence-damage inducible protein</fullName>
    </submittedName>
</protein>
<dbReference type="EMBL" id="BA000035">
    <property type="protein sequence ID" value="BAC18666.1"/>
    <property type="molecule type" value="Genomic_DNA"/>
</dbReference>
<dbReference type="HOGENOM" id="CLU_030805_1_0_11"/>
<evidence type="ECO:0000259" key="1">
    <source>
        <dbReference type="Pfam" id="PF02464"/>
    </source>
</evidence>
<dbReference type="SUPFAM" id="SSF142433">
    <property type="entry name" value="CinA-like"/>
    <property type="match status" value="1"/>
</dbReference>
<feature type="domain" description="CinA C-terminal" evidence="1">
    <location>
        <begin position="14"/>
        <end position="145"/>
    </location>
</feature>